<dbReference type="EC" id="5.1.3.6" evidence="8"/>
<evidence type="ECO:0000256" key="7">
    <source>
        <dbReference type="ARBA" id="ARBA00050136"/>
    </source>
</evidence>
<feature type="region of interest" description="Disordered" evidence="10">
    <location>
        <begin position="540"/>
        <end position="560"/>
    </location>
</feature>
<dbReference type="InterPro" id="IPR011990">
    <property type="entry name" value="TPR-like_helical_dom_sf"/>
</dbReference>
<dbReference type="Gene3D" id="1.25.40.10">
    <property type="entry name" value="Tetratricopeptide repeat domain"/>
    <property type="match status" value="1"/>
</dbReference>
<evidence type="ECO:0000259" key="11">
    <source>
        <dbReference type="PROSITE" id="PS51823"/>
    </source>
</evidence>
<dbReference type="PANTHER" id="PTHR12601">
    <property type="entry name" value="EUKARYOTIC TRANSLATION INITIATION FACTOR 3 SUBUNIT EIF-3"/>
    <property type="match status" value="1"/>
</dbReference>
<feature type="domain" description="Clu" evidence="11">
    <location>
        <begin position="239"/>
        <end position="515"/>
    </location>
</feature>
<evidence type="ECO:0000256" key="3">
    <source>
        <dbReference type="ARBA" id="ARBA00022490"/>
    </source>
</evidence>
<evidence type="ECO:0000256" key="8">
    <source>
        <dbReference type="ARBA" id="ARBA00066697"/>
    </source>
</evidence>
<accession>A0A8J5L5Y0</accession>
<evidence type="ECO:0000256" key="1">
    <source>
        <dbReference type="ARBA" id="ARBA00004205"/>
    </source>
</evidence>
<comment type="subcellular location">
    <subcellularLocation>
        <location evidence="1">Golgi apparatus</location>
        <location evidence="1">Golgi stack membrane</location>
        <topology evidence="1">Multi-pass membrane protein</topology>
    </subcellularLocation>
</comment>
<dbReference type="Pfam" id="PF12807">
    <property type="entry name" value="eIF3_p135"/>
    <property type="match status" value="1"/>
</dbReference>
<dbReference type="SUPFAM" id="SSF51735">
    <property type="entry name" value="NAD(P)-binding Rossmann-fold domains"/>
    <property type="match status" value="1"/>
</dbReference>
<keyword evidence="13" id="KW-1185">Reference proteome</keyword>
<dbReference type="FunFam" id="3.40.50.720:FF:000198">
    <property type="entry name" value="UDP-glucuronate 4-epimerase 3"/>
    <property type="match status" value="1"/>
</dbReference>
<dbReference type="PANTHER" id="PTHR12601:SF39">
    <property type="entry name" value="PROTEIN REDUCED CHLOROPLAST COVERAGE 2"/>
    <property type="match status" value="1"/>
</dbReference>
<dbReference type="GO" id="GO:0032580">
    <property type="term" value="C:Golgi cisterna membrane"/>
    <property type="evidence" value="ECO:0007669"/>
    <property type="project" value="UniProtKB-SubCell"/>
</dbReference>
<proteinExistence type="inferred from homology"/>
<evidence type="ECO:0000256" key="6">
    <source>
        <dbReference type="ARBA" id="ARBA00023136"/>
    </source>
</evidence>
<feature type="compositionally biased region" description="Polar residues" evidence="10">
    <location>
        <begin position="1143"/>
        <end position="1152"/>
    </location>
</feature>
<keyword evidence="9" id="KW-0802">TPR repeat</keyword>
<evidence type="ECO:0000256" key="9">
    <source>
        <dbReference type="PROSITE-ProRule" id="PRU00339"/>
    </source>
</evidence>
<feature type="compositionally biased region" description="Polar residues" evidence="10">
    <location>
        <begin position="548"/>
        <end position="558"/>
    </location>
</feature>
<dbReference type="InterPro" id="IPR019734">
    <property type="entry name" value="TPR_rpt"/>
</dbReference>
<dbReference type="InterPro" id="IPR033646">
    <property type="entry name" value="CLU-central"/>
</dbReference>
<dbReference type="Proteomes" id="UP000734854">
    <property type="component" value="Unassembled WGS sequence"/>
</dbReference>
<feature type="region of interest" description="Disordered" evidence="10">
    <location>
        <begin position="1112"/>
        <end position="1164"/>
    </location>
</feature>
<feature type="repeat" description="TPR" evidence="9">
    <location>
        <begin position="845"/>
        <end position="878"/>
    </location>
</feature>
<evidence type="ECO:0000313" key="12">
    <source>
        <dbReference type="EMBL" id="KAG6502361.1"/>
    </source>
</evidence>
<dbReference type="Pfam" id="PF13424">
    <property type="entry name" value="TPR_12"/>
    <property type="match status" value="1"/>
</dbReference>
<dbReference type="InterPro" id="IPR036291">
    <property type="entry name" value="NAD(P)-bd_dom_sf"/>
</dbReference>
<dbReference type="PRINTS" id="PR01713">
    <property type="entry name" value="NUCEPIMERASE"/>
</dbReference>
<feature type="region of interest" description="Disordered" evidence="10">
    <location>
        <begin position="1445"/>
        <end position="1559"/>
    </location>
</feature>
<evidence type="ECO:0000256" key="10">
    <source>
        <dbReference type="SAM" id="MobiDB-lite"/>
    </source>
</evidence>
<dbReference type="FunFam" id="1.25.40.10:FF:000139">
    <property type="entry name" value="Tetratricopeptide repeat (TPR)-like superfamily protein"/>
    <property type="match status" value="1"/>
</dbReference>
<dbReference type="EMBL" id="JACMSC010000011">
    <property type="protein sequence ID" value="KAG6502361.1"/>
    <property type="molecule type" value="Genomic_DNA"/>
</dbReference>
<comment type="catalytic activity">
    <reaction evidence="7">
        <text>UDP-alpha-D-glucuronate = UDP-alpha-D-galacturonate</text>
        <dbReference type="Rhea" id="RHEA:11404"/>
        <dbReference type="ChEBI" id="CHEBI:57635"/>
        <dbReference type="ChEBI" id="CHEBI:58052"/>
        <dbReference type="EC" id="5.1.3.6"/>
    </reaction>
</comment>
<dbReference type="CDD" id="cd15466">
    <property type="entry name" value="CLU-central"/>
    <property type="match status" value="1"/>
</dbReference>
<dbReference type="PROSITE" id="PS50005">
    <property type="entry name" value="TPR"/>
    <property type="match status" value="1"/>
</dbReference>
<evidence type="ECO:0000313" key="13">
    <source>
        <dbReference type="Proteomes" id="UP000734854"/>
    </source>
</evidence>
<name>A0A8J5L5Y0_ZINOF</name>
<feature type="compositionally biased region" description="Low complexity" evidence="10">
    <location>
        <begin position="1526"/>
        <end position="1539"/>
    </location>
</feature>
<keyword evidence="3" id="KW-0963">Cytoplasm</keyword>
<feature type="region of interest" description="Disordered" evidence="10">
    <location>
        <begin position="1335"/>
        <end position="1386"/>
    </location>
</feature>
<dbReference type="Gene3D" id="3.40.50.720">
    <property type="entry name" value="NAD(P)-binding Rossmann-like Domain"/>
    <property type="match status" value="1"/>
</dbReference>
<reference evidence="12 13" key="1">
    <citation type="submission" date="2020-08" db="EMBL/GenBank/DDBJ databases">
        <title>Plant Genome Project.</title>
        <authorList>
            <person name="Zhang R.-G."/>
        </authorList>
    </citation>
    <scope>NUCLEOTIDE SEQUENCE [LARGE SCALE GENOMIC DNA]</scope>
    <source>
        <tissue evidence="12">Rhizome</tissue>
    </source>
</reference>
<sequence length="2086" mass="229271">MAPKAGKAKAHRVKGEKKKEEKGECSFNCLFLPVLFFLFMKTGRGLLLIIKASLAEEYTEELAVAHIRRLLDVIACTTAFGASPERNGGPASPRTAGGGGGGGKDDTRPGDAARSGETNGEECKDEADGIAGRKKVDSLISSTVNVHKDDPLYPPPKLGQFYEFFSFSHLTPPLQYTVYHHLKTEHQANNGNLWLVKAYSVHSAFFQFGNLPYGFRANTWVVPPIAADFPSIFPPLPTEDETWGGNGGGQGCDGKNAERPWAKEFAILAAMPCKTSEERQVRDRKAFLLHSLFIDVTVIKAVEAIQQLIIKNKCSNESPYGPSAVILHEEQIRDLRITVTKDNADASSKLDVKLDRIQVPEKSSKDICKRNLLKGITADESATVHDTATLGVMVVRHCGYTAVVRVQVDAGSGESPLIEQGIHIEEQPEGGSNSLNVNSLRMLLHKSSSCGAQKSHCTDMEASHSFRSLVLKVLADSMLRLDEETKERKMSIRWELGACWVQHLQNQSENTDSNKCKDSKVETTVKGLGKHFGQLKQIKKKVQDNGETDSTNENSTPSMGLIKEHVDGFKRKEDKEMMLQKLLPEADYIRLKESNTGLHVKSPDELIEMAFKYYEDIALPKLVADFASLELSPVDGRTLTDFMHTRGLQMCSLGRVVDLADKLPHVQSLCLHEMIVRAYKHILQAVIAVVGDMSNMAWTIASCLNVLLGSVPADTADIYLSNEIGLKNKWLETFLLKRFGWNLKDKDSKDLRKYAILRGLCHKVGLELVPRDYDFETPHPFRKSDIVSMVPVYKHVTCASADGRTLLESSKTSLDKGKLEDAVNYGTKALAKLVAVCGPYHRTTAGAYSLLAVVLYHTGDFNQATVYQQKALDINERELGLDHPDTMKSYGDLAVFYYRLQHTELALKYVNRALYLLHLTCGPSHPNTAATYINVAMMEEGLETLRILKAKLGSEDLRTQDAAAWLEYFESKALEQQEAARNGTPKPDASIASKGHLSVSDLLDYINPEAEQKSRELQKKQALAKIKSRNEQNQFETVEIDDDQVDMPKQEWVATNDKENNSYIHPPMEFKDEKPNIVVINVSRSNPEEDAMGEYSTEEGWQEAFSKARSLANQKSVSRRPSLAKINTNSLNNVESPRYRARTSPNISSPGTPANDDSMPAATSPASKKFIKNLSFNQKASNIPVSMDADPATTAMAPNSVSSPIANTSPSTRKNLSYKDVALAAPGTIIKVADNHDMEMSHAIREQTNYGSKGEMSKHKNIEGCKHASTHGESDGSVVEGDSKEKMNSILVETALQETNPVVEEKDSKEAPAVQESCKISVICHEVKELELSASASDGTAAMHEPDVPGSTEEVSNVGEEMQEQVSSGCESEPIKEKNNETAKEPISKLSAAAAPFNPSTIPVFSSVPLPSFKDHGGILPPPVSIPPMVVIPVHKHLHQSATSRVPYGPRITGGYNHSGYRSHRNKLPFQNGELASQDGNSLSPTMNPNAAEFVPTQPLIQSNYPVSPSGSQASANNISLSPQCLPSSPESLMESPTPVSASESQSEEADNITKVEQSTECTDATINAEQITPEQETPEQITISDDLQLADNAPESARSIDKQKCWADYSDSETDVESRPSGNGPLAGAVRHFVERLACHFIRPKSVEMMRLNEDDMFPSTPGKVKIERAHSMNRQFHRCFASTGTMFLWALFLIALTASYLSFESFVDSSSRYFNSSWGGMRWEMQIRTSATPRRAGGKSVLLTGAAGFVGTHVSMALRKRGDGVVGLDNFNSYYDPSLKKARKAVLASHGVFVVEGDINDARLLSKLFDVVPFTHVMHLAAQAGVRYAIENPASYVHSNIAGLVALLEACKSADPQPAIVWASSSSVYGLNEKVPFSESDRTDRPASLYAATKKAGEEITHTYNHIYGLSITGLRFFTVYGPWGRPDMAYFSFTRNILQGKPITVYRGKNRADLARDFTYIDDIVRGCVASLDTASKSTGSGGSKRGPAQFRIFNLGNTSPVTVPALVRILEQHLKVKATINEVEMPGNGDVPFTHANISFARAELGYNPTTNLEVGLKKFVKWYLSYYGYNPRSTARTSKSL</sequence>
<dbReference type="PROSITE" id="PS51823">
    <property type="entry name" value="CLU"/>
    <property type="match status" value="1"/>
</dbReference>
<dbReference type="GO" id="GO:0050378">
    <property type="term" value="F:UDP-glucuronate 4-epimerase activity"/>
    <property type="evidence" value="ECO:0007669"/>
    <property type="project" value="UniProtKB-EC"/>
</dbReference>
<dbReference type="InterPro" id="IPR027523">
    <property type="entry name" value="CLU_prot"/>
</dbReference>
<feature type="compositionally biased region" description="Polar residues" evidence="10">
    <location>
        <begin position="1474"/>
        <end position="1489"/>
    </location>
</feature>
<feature type="compositionally biased region" description="Basic and acidic residues" evidence="10">
    <location>
        <begin position="1373"/>
        <end position="1386"/>
    </location>
</feature>
<dbReference type="InterPro" id="IPR001509">
    <property type="entry name" value="Epimerase_deHydtase"/>
</dbReference>
<keyword evidence="5" id="KW-1133">Transmembrane helix</keyword>
<evidence type="ECO:0000256" key="4">
    <source>
        <dbReference type="ARBA" id="ARBA00022692"/>
    </source>
</evidence>
<dbReference type="InterPro" id="IPR025697">
    <property type="entry name" value="CLU_dom"/>
</dbReference>
<comment type="caution">
    <text evidence="12">The sequence shown here is derived from an EMBL/GenBank/DDBJ whole genome shotgun (WGS) entry which is preliminary data.</text>
</comment>
<evidence type="ECO:0000256" key="5">
    <source>
        <dbReference type="ARBA" id="ARBA00022989"/>
    </source>
</evidence>
<dbReference type="SUPFAM" id="SSF48452">
    <property type="entry name" value="TPR-like"/>
    <property type="match status" value="1"/>
</dbReference>
<feature type="compositionally biased region" description="Polar residues" evidence="10">
    <location>
        <begin position="1125"/>
        <end position="1135"/>
    </location>
</feature>
<evidence type="ECO:0000256" key="2">
    <source>
        <dbReference type="ARBA" id="ARBA00007637"/>
    </source>
</evidence>
<comment type="similarity">
    <text evidence="2">Belongs to the NAD(P)-dependent epimerase/dehydratase family.</text>
</comment>
<feature type="compositionally biased region" description="Polar residues" evidence="10">
    <location>
        <begin position="1499"/>
        <end position="1525"/>
    </location>
</feature>
<gene>
    <name evidence="12" type="ORF">ZIOFF_042253</name>
</gene>
<protein>
    <recommendedName>
        <fullName evidence="8">UDP-glucuronate 4-epimerase</fullName>
        <ecNumber evidence="8">5.1.3.6</ecNumber>
    </recommendedName>
</protein>
<feature type="region of interest" description="Disordered" evidence="10">
    <location>
        <begin position="83"/>
        <end position="127"/>
    </location>
</feature>
<dbReference type="SMART" id="SM00028">
    <property type="entry name" value="TPR"/>
    <property type="match status" value="2"/>
</dbReference>
<organism evidence="12 13">
    <name type="scientific">Zingiber officinale</name>
    <name type="common">Ginger</name>
    <name type="synonym">Amomum zingiber</name>
    <dbReference type="NCBI Taxonomy" id="94328"/>
    <lineage>
        <taxon>Eukaryota</taxon>
        <taxon>Viridiplantae</taxon>
        <taxon>Streptophyta</taxon>
        <taxon>Embryophyta</taxon>
        <taxon>Tracheophyta</taxon>
        <taxon>Spermatophyta</taxon>
        <taxon>Magnoliopsida</taxon>
        <taxon>Liliopsida</taxon>
        <taxon>Zingiberales</taxon>
        <taxon>Zingiberaceae</taxon>
        <taxon>Zingiber</taxon>
    </lineage>
</organism>
<dbReference type="Pfam" id="PF01370">
    <property type="entry name" value="Epimerase"/>
    <property type="match status" value="1"/>
</dbReference>
<keyword evidence="6" id="KW-0472">Membrane</keyword>
<keyword evidence="4" id="KW-0812">Transmembrane</keyword>